<accession>A0A921RUT4</accession>
<organism evidence="12 13">
    <name type="scientific">Sorghum bicolor</name>
    <name type="common">Sorghum</name>
    <name type="synonym">Sorghum vulgare</name>
    <dbReference type="NCBI Taxonomy" id="4558"/>
    <lineage>
        <taxon>Eukaryota</taxon>
        <taxon>Viridiplantae</taxon>
        <taxon>Streptophyta</taxon>
        <taxon>Embryophyta</taxon>
        <taxon>Tracheophyta</taxon>
        <taxon>Spermatophyta</taxon>
        <taxon>Magnoliopsida</taxon>
        <taxon>Liliopsida</taxon>
        <taxon>Poales</taxon>
        <taxon>Poaceae</taxon>
        <taxon>PACMAD clade</taxon>
        <taxon>Panicoideae</taxon>
        <taxon>Andropogonodae</taxon>
        <taxon>Andropogoneae</taxon>
        <taxon>Sorghinae</taxon>
        <taxon>Sorghum</taxon>
    </lineage>
</organism>
<feature type="region of interest" description="Disordered" evidence="8">
    <location>
        <begin position="252"/>
        <end position="278"/>
    </location>
</feature>
<dbReference type="Pfam" id="PF07983">
    <property type="entry name" value="X8"/>
    <property type="match status" value="1"/>
</dbReference>
<comment type="subcellular location">
    <subcellularLocation>
        <location evidence="1">Cell membrane</location>
        <topology evidence="1">Lipid-anchor</topology>
        <topology evidence="1">GPI-anchor</topology>
    </subcellularLocation>
</comment>
<keyword evidence="9" id="KW-0812">Transmembrane</keyword>
<dbReference type="GO" id="GO:0005886">
    <property type="term" value="C:plasma membrane"/>
    <property type="evidence" value="ECO:0007669"/>
    <property type="project" value="UniProtKB-SubCell"/>
</dbReference>
<reference evidence="12" key="1">
    <citation type="journal article" date="2019" name="BMC Genomics">
        <title>A new reference genome for Sorghum bicolor reveals high levels of sequence similarity between sweet and grain genotypes: implications for the genetics of sugar metabolism.</title>
        <authorList>
            <person name="Cooper E.A."/>
            <person name="Brenton Z.W."/>
            <person name="Flinn B.S."/>
            <person name="Jenkins J."/>
            <person name="Shu S."/>
            <person name="Flowers D."/>
            <person name="Luo F."/>
            <person name="Wang Y."/>
            <person name="Xia P."/>
            <person name="Barry K."/>
            <person name="Daum C."/>
            <person name="Lipzen A."/>
            <person name="Yoshinaga Y."/>
            <person name="Schmutz J."/>
            <person name="Saski C."/>
            <person name="Vermerris W."/>
            <person name="Kresovich S."/>
        </authorList>
    </citation>
    <scope>NUCLEOTIDE SEQUENCE</scope>
</reference>
<dbReference type="KEGG" id="sbi:8080208"/>
<feature type="compositionally biased region" description="Basic and acidic residues" evidence="8">
    <location>
        <begin position="252"/>
        <end position="262"/>
    </location>
</feature>
<gene>
    <name evidence="12" type="ORF">BDA96_01G027800</name>
</gene>
<keyword evidence="9" id="KW-1133">Transmembrane helix</keyword>
<keyword evidence="3" id="KW-0336">GPI-anchor</keyword>
<evidence type="ECO:0000313" key="13">
    <source>
        <dbReference type="Proteomes" id="UP000807115"/>
    </source>
</evidence>
<evidence type="ECO:0000256" key="5">
    <source>
        <dbReference type="ARBA" id="ARBA00023136"/>
    </source>
</evidence>
<evidence type="ECO:0000256" key="1">
    <source>
        <dbReference type="ARBA" id="ARBA00004609"/>
    </source>
</evidence>
<evidence type="ECO:0000256" key="2">
    <source>
        <dbReference type="ARBA" id="ARBA00022475"/>
    </source>
</evidence>
<feature type="compositionally biased region" description="Polar residues" evidence="8">
    <location>
        <begin position="264"/>
        <end position="278"/>
    </location>
</feature>
<evidence type="ECO:0000256" key="3">
    <source>
        <dbReference type="ARBA" id="ARBA00022622"/>
    </source>
</evidence>
<keyword evidence="5 9" id="KW-0472">Membrane</keyword>
<dbReference type="InterPro" id="IPR012946">
    <property type="entry name" value="X8"/>
</dbReference>
<sequence>MAAASPLALTFFFCCILLLQTICCSGVFVELSYDSTQVKTLSSSVVTEYRVMVTAKQHAYLFLKPFVCREKPCRSEPLAAGGSFVNEVLGPNRRLNVSNIVVTATDTQLGALRRTLQSFHASLGAAGLAASVKVSPELSLSSLRVVAKDRDRARKKRWGKVMEFVRRTGSFVLVQVETEAEANGEVAVDAEIEEAVAEVAALLRAGAGVVLHVKSRAAPIAVAMAKLGGDTSREKRLLGVLVDVSSPRRELGEARATAHDEFSPVSNPATTPVSNPVTVPATNPVANPMAPGFVTVPSTNPGNGFATNPNMPPLYPEPTTPATMPMPDPTTPTMPPVTVPSPFTNPVSAPTTMPGTVTNPAAPAVTNPATTPSQFPGTSPVTNPVTTYPQQGGVGVGGGMPATQPVYQPPATTMPGTGTVQPGAPTMAGQAWCVAKSGLMDTTLQDAMDYACGMGGADCSAIQPMGACYNPNTLQAHASYAFNSYFQRNPSAASCDFGGAGMLVNVNPSSGTCMYQTSSGFGAGYSPGTTGGGVPGGYTPGMSGTGYNPAGGMSGTMGGGSGSTVLNANNPGGSMYGGYDNPTGLTAGSAPVSCGGWVVLCLVWMVTFAFVKERV</sequence>
<dbReference type="EMBL" id="CM027680">
    <property type="protein sequence ID" value="KAG0546833.1"/>
    <property type="molecule type" value="Genomic_DNA"/>
</dbReference>
<feature type="chain" id="PRO_5036782449" description="X8 domain-containing protein" evidence="10">
    <location>
        <begin position="27"/>
        <end position="615"/>
    </location>
</feature>
<dbReference type="PANTHER" id="PTHR31044:SF49">
    <property type="entry name" value="EXPRESSED PROTEIN"/>
    <property type="match status" value="1"/>
</dbReference>
<evidence type="ECO:0000256" key="9">
    <source>
        <dbReference type="SAM" id="Phobius"/>
    </source>
</evidence>
<feature type="domain" description="X8" evidence="11">
    <location>
        <begin position="431"/>
        <end position="515"/>
    </location>
</feature>
<evidence type="ECO:0000256" key="8">
    <source>
        <dbReference type="SAM" id="MobiDB-lite"/>
    </source>
</evidence>
<feature type="signal peptide" evidence="10">
    <location>
        <begin position="1"/>
        <end position="26"/>
    </location>
</feature>
<keyword evidence="2" id="KW-1003">Cell membrane</keyword>
<evidence type="ECO:0000256" key="6">
    <source>
        <dbReference type="ARBA" id="ARBA00023157"/>
    </source>
</evidence>
<dbReference type="PANTHER" id="PTHR31044">
    <property type="entry name" value="BETA-1,3 GLUCANASE"/>
    <property type="match status" value="1"/>
</dbReference>
<dbReference type="Gene3D" id="1.20.58.1040">
    <property type="match status" value="1"/>
</dbReference>
<dbReference type="FunFam" id="1.20.58.1040:FF:000001">
    <property type="entry name" value="Glucan endo-1,3-beta-glucosidase 4"/>
    <property type="match status" value="1"/>
</dbReference>
<comment type="caution">
    <text evidence="12">The sequence shown here is derived from an EMBL/GenBank/DDBJ whole genome shotgun (WGS) entry which is preliminary data.</text>
</comment>
<proteinExistence type="predicted"/>
<evidence type="ECO:0000313" key="12">
    <source>
        <dbReference type="EMBL" id="KAG0546833.1"/>
    </source>
</evidence>
<keyword evidence="3" id="KW-0449">Lipoprotein</keyword>
<dbReference type="AlphaFoldDB" id="A0A921RUT4"/>
<dbReference type="GO" id="GO:0009506">
    <property type="term" value="C:plasmodesma"/>
    <property type="evidence" value="ECO:0007669"/>
    <property type="project" value="UniProtKB-ARBA"/>
</dbReference>
<keyword evidence="4 10" id="KW-0732">Signal</keyword>
<evidence type="ECO:0000256" key="10">
    <source>
        <dbReference type="SAM" id="SignalP"/>
    </source>
</evidence>
<keyword evidence="6" id="KW-1015">Disulfide bond</keyword>
<keyword evidence="7" id="KW-0325">Glycoprotein</keyword>
<evidence type="ECO:0000256" key="7">
    <source>
        <dbReference type="ARBA" id="ARBA00023180"/>
    </source>
</evidence>
<dbReference type="OrthoDB" id="417697at2759"/>
<dbReference type="OMA" id="FMNPVTA"/>
<dbReference type="GO" id="GO:0098552">
    <property type="term" value="C:side of membrane"/>
    <property type="evidence" value="ECO:0007669"/>
    <property type="project" value="UniProtKB-KW"/>
</dbReference>
<protein>
    <recommendedName>
        <fullName evidence="11">X8 domain-containing protein</fullName>
    </recommendedName>
</protein>
<feature type="transmembrane region" description="Helical" evidence="9">
    <location>
        <begin position="590"/>
        <end position="611"/>
    </location>
</feature>
<evidence type="ECO:0000259" key="11">
    <source>
        <dbReference type="SMART" id="SM00768"/>
    </source>
</evidence>
<dbReference type="SMART" id="SM00768">
    <property type="entry name" value="X8"/>
    <property type="match status" value="1"/>
</dbReference>
<reference evidence="12" key="2">
    <citation type="submission" date="2020-10" db="EMBL/GenBank/DDBJ databases">
        <authorList>
            <person name="Cooper E.A."/>
            <person name="Brenton Z.W."/>
            <person name="Flinn B.S."/>
            <person name="Jenkins J."/>
            <person name="Shu S."/>
            <person name="Flowers D."/>
            <person name="Luo F."/>
            <person name="Wang Y."/>
            <person name="Xia P."/>
            <person name="Barry K."/>
            <person name="Daum C."/>
            <person name="Lipzen A."/>
            <person name="Yoshinaga Y."/>
            <person name="Schmutz J."/>
            <person name="Saski C."/>
            <person name="Vermerris W."/>
            <person name="Kresovich S."/>
        </authorList>
    </citation>
    <scope>NUCLEOTIDE SEQUENCE</scope>
</reference>
<dbReference type="InterPro" id="IPR044788">
    <property type="entry name" value="X8_dom_prot"/>
</dbReference>
<evidence type="ECO:0000256" key="4">
    <source>
        <dbReference type="ARBA" id="ARBA00022729"/>
    </source>
</evidence>
<dbReference type="Gramene" id="EER90586">
    <property type="protein sequence ID" value="EER90586"/>
    <property type="gene ID" value="SORBI_3001G026700"/>
</dbReference>
<name>A0A921RUT4_SORBI</name>
<dbReference type="Proteomes" id="UP000807115">
    <property type="component" value="Chromosome 1"/>
</dbReference>